<dbReference type="STRING" id="118168.MC7420_5000"/>
<dbReference type="PANTHER" id="PTHR47739:SF1">
    <property type="entry name" value="TRNA1(VAL) (ADENINE(37)-N6)-METHYLTRANSFERASE"/>
    <property type="match status" value="1"/>
</dbReference>
<gene>
    <name evidence="8" type="ORF">MC7420_5000</name>
</gene>
<dbReference type="Pfam" id="PF05175">
    <property type="entry name" value="MTS"/>
    <property type="match status" value="1"/>
</dbReference>
<dbReference type="PROSITE" id="PS00092">
    <property type="entry name" value="N6_MTASE"/>
    <property type="match status" value="1"/>
</dbReference>
<dbReference type="Proteomes" id="UP000003835">
    <property type="component" value="Unassembled WGS sequence"/>
</dbReference>
<keyword evidence="5 6" id="KW-0819">tRNA processing</keyword>
<dbReference type="GO" id="GO:0016430">
    <property type="term" value="F:tRNA (adenine-N6)-methyltransferase activity"/>
    <property type="evidence" value="ECO:0007669"/>
    <property type="project" value="UniProtKB-UniRule"/>
</dbReference>
<dbReference type="GO" id="GO:0032259">
    <property type="term" value="P:methylation"/>
    <property type="evidence" value="ECO:0007669"/>
    <property type="project" value="UniProtKB-KW"/>
</dbReference>
<keyword evidence="1 6" id="KW-0963">Cytoplasm</keyword>
<dbReference type="PANTHER" id="PTHR47739">
    <property type="entry name" value="TRNA1(VAL) (ADENINE(37)-N6)-METHYLTRANSFERASE"/>
    <property type="match status" value="1"/>
</dbReference>
<evidence type="ECO:0000313" key="8">
    <source>
        <dbReference type="EMBL" id="EDX72727.1"/>
    </source>
</evidence>
<comment type="function">
    <text evidence="6">Specifically methylates the adenine in position 37 of tRNA(1)(Val) (anticodon cmo5UAC).</text>
</comment>
<dbReference type="CDD" id="cd02440">
    <property type="entry name" value="AdoMet_MTases"/>
    <property type="match status" value="1"/>
</dbReference>
<dbReference type="HAMAP" id="MF_01872">
    <property type="entry name" value="tRNA_methyltr_YfiC"/>
    <property type="match status" value="1"/>
</dbReference>
<keyword evidence="9" id="KW-1185">Reference proteome</keyword>
<evidence type="ECO:0000256" key="1">
    <source>
        <dbReference type="ARBA" id="ARBA00022490"/>
    </source>
</evidence>
<comment type="catalytic activity">
    <reaction evidence="6">
        <text>adenosine(37) in tRNA1(Val) + S-adenosyl-L-methionine = N(6)-methyladenosine(37) in tRNA1(Val) + S-adenosyl-L-homocysteine + H(+)</text>
        <dbReference type="Rhea" id="RHEA:43160"/>
        <dbReference type="Rhea" id="RHEA-COMP:10369"/>
        <dbReference type="Rhea" id="RHEA-COMP:10370"/>
        <dbReference type="ChEBI" id="CHEBI:15378"/>
        <dbReference type="ChEBI" id="CHEBI:57856"/>
        <dbReference type="ChEBI" id="CHEBI:59789"/>
        <dbReference type="ChEBI" id="CHEBI:74411"/>
        <dbReference type="ChEBI" id="CHEBI:74449"/>
        <dbReference type="EC" id="2.1.1.223"/>
    </reaction>
</comment>
<evidence type="ECO:0000256" key="2">
    <source>
        <dbReference type="ARBA" id="ARBA00022603"/>
    </source>
</evidence>
<dbReference type="GO" id="GO:0008033">
    <property type="term" value="P:tRNA processing"/>
    <property type="evidence" value="ECO:0007669"/>
    <property type="project" value="UniProtKB-UniRule"/>
</dbReference>
<dbReference type="EC" id="2.1.1.223" evidence="6"/>
<reference evidence="8 9" key="1">
    <citation type="submission" date="2008-07" db="EMBL/GenBank/DDBJ databases">
        <authorList>
            <person name="Tandeau de Marsac N."/>
            <person name="Ferriera S."/>
            <person name="Johnson J."/>
            <person name="Kravitz S."/>
            <person name="Beeson K."/>
            <person name="Sutton G."/>
            <person name="Rogers Y.-H."/>
            <person name="Friedman R."/>
            <person name="Frazier M."/>
            <person name="Venter J.C."/>
        </authorList>
    </citation>
    <scope>NUCLEOTIDE SEQUENCE [LARGE SCALE GENOMIC DNA]</scope>
    <source>
        <strain evidence="8 9">PCC 7420</strain>
    </source>
</reference>
<accession>B4VZ97</accession>
<dbReference type="AlphaFoldDB" id="B4VZ97"/>
<evidence type="ECO:0000256" key="4">
    <source>
        <dbReference type="ARBA" id="ARBA00022691"/>
    </source>
</evidence>
<dbReference type="InterPro" id="IPR050210">
    <property type="entry name" value="tRNA_Adenine-N(6)_MTase"/>
</dbReference>
<dbReference type="InterPro" id="IPR029063">
    <property type="entry name" value="SAM-dependent_MTases_sf"/>
</dbReference>
<dbReference type="GO" id="GO:0003676">
    <property type="term" value="F:nucleic acid binding"/>
    <property type="evidence" value="ECO:0007669"/>
    <property type="project" value="InterPro"/>
</dbReference>
<keyword evidence="4 6" id="KW-0949">S-adenosyl-L-methionine</keyword>
<dbReference type="eggNOG" id="COG4123">
    <property type="taxonomic scope" value="Bacteria"/>
</dbReference>
<dbReference type="Gene3D" id="3.40.50.150">
    <property type="entry name" value="Vaccinia Virus protein VP39"/>
    <property type="match status" value="1"/>
</dbReference>
<dbReference type="PRINTS" id="PR00507">
    <property type="entry name" value="N12N6MTFRASE"/>
</dbReference>
<keyword evidence="2 6" id="KW-0489">Methyltransferase</keyword>
<organism evidence="8 9">
    <name type="scientific">Coleofasciculus chthonoplastes PCC 7420</name>
    <dbReference type="NCBI Taxonomy" id="118168"/>
    <lineage>
        <taxon>Bacteria</taxon>
        <taxon>Bacillati</taxon>
        <taxon>Cyanobacteriota</taxon>
        <taxon>Cyanophyceae</taxon>
        <taxon>Coleofasciculales</taxon>
        <taxon>Coleofasciculaceae</taxon>
        <taxon>Coleofasciculus</taxon>
    </lineage>
</organism>
<proteinExistence type="inferred from homology"/>
<dbReference type="InterPro" id="IPR007848">
    <property type="entry name" value="Small_mtfrase_dom"/>
</dbReference>
<protein>
    <recommendedName>
        <fullName evidence="6">tRNA1(Val) (adenine(37)-N6)-methyltransferase</fullName>
        <ecNumber evidence="6">2.1.1.223</ecNumber>
    </recommendedName>
    <alternativeName>
        <fullName evidence="6">tRNA m6A37 methyltransferase</fullName>
    </alternativeName>
</protein>
<keyword evidence="3 6" id="KW-0808">Transferase</keyword>
<dbReference type="EMBL" id="DS989862">
    <property type="protein sequence ID" value="EDX72727.1"/>
    <property type="molecule type" value="Genomic_DNA"/>
</dbReference>
<evidence type="ECO:0000313" key="9">
    <source>
        <dbReference type="Proteomes" id="UP000003835"/>
    </source>
</evidence>
<comment type="subcellular location">
    <subcellularLocation>
        <location evidence="6">Cytoplasm</location>
    </subcellularLocation>
</comment>
<dbReference type="SUPFAM" id="SSF53335">
    <property type="entry name" value="S-adenosyl-L-methionine-dependent methyltransferases"/>
    <property type="match status" value="1"/>
</dbReference>
<dbReference type="GO" id="GO:0005737">
    <property type="term" value="C:cytoplasm"/>
    <property type="evidence" value="ECO:0007669"/>
    <property type="project" value="UniProtKB-SubCell"/>
</dbReference>
<sequence>MKVGTDGTLLGAWTDITGVQSILDIGTGTGLVALMLAQRSQAHIDAVEIDAEAGIQARENVAKSPWRDRIQVYQGSVQDYATTCSKRYDLIVSNPPFFDNASKALQKARTVARHSDSLRQLDLLQVAEQLLSEKGRLAVIYPTESVQIFQEKAESFGFSCHRKLSVKPTLASPTKRIVLELGKHPLSSHENVLAIEATRRVYTPEFISLIKDFYLKY</sequence>
<evidence type="ECO:0000256" key="3">
    <source>
        <dbReference type="ARBA" id="ARBA00022679"/>
    </source>
</evidence>
<dbReference type="InterPro" id="IPR022882">
    <property type="entry name" value="tRNA_adenine-N6_MeTrfase"/>
</dbReference>
<dbReference type="InterPro" id="IPR002052">
    <property type="entry name" value="DNA_methylase_N6_adenine_CS"/>
</dbReference>
<name>B4VZ97_9CYAN</name>
<evidence type="ECO:0000256" key="5">
    <source>
        <dbReference type="ARBA" id="ARBA00022694"/>
    </source>
</evidence>
<evidence type="ECO:0000256" key="6">
    <source>
        <dbReference type="HAMAP-Rule" id="MF_01872"/>
    </source>
</evidence>
<comment type="similarity">
    <text evidence="6">Belongs to the methyltransferase superfamily. tRNA (adenine-N(6)-)-methyltransferase family.</text>
</comment>
<dbReference type="HOGENOM" id="CLU_061983_0_0_3"/>
<evidence type="ECO:0000259" key="7">
    <source>
        <dbReference type="Pfam" id="PF05175"/>
    </source>
</evidence>
<feature type="domain" description="Methyltransferase small" evidence="7">
    <location>
        <begin position="20"/>
        <end position="139"/>
    </location>
</feature>